<comment type="caution">
    <text evidence="1">The sequence shown here is derived from an EMBL/GenBank/DDBJ whole genome shotgun (WGS) entry which is preliminary data.</text>
</comment>
<dbReference type="EMBL" id="JASNQZ010000002">
    <property type="protein sequence ID" value="KAL0960274.1"/>
    <property type="molecule type" value="Genomic_DNA"/>
</dbReference>
<evidence type="ECO:0000313" key="1">
    <source>
        <dbReference type="EMBL" id="KAL0960274.1"/>
    </source>
</evidence>
<protein>
    <submittedName>
        <fullName evidence="1">Uncharacterized protein</fullName>
    </submittedName>
</protein>
<name>A0ABR3JWH2_9AGAR</name>
<organism evidence="1 2">
    <name type="scientific">Hohenbuehelia grisea</name>
    <dbReference type="NCBI Taxonomy" id="104357"/>
    <lineage>
        <taxon>Eukaryota</taxon>
        <taxon>Fungi</taxon>
        <taxon>Dikarya</taxon>
        <taxon>Basidiomycota</taxon>
        <taxon>Agaricomycotina</taxon>
        <taxon>Agaricomycetes</taxon>
        <taxon>Agaricomycetidae</taxon>
        <taxon>Agaricales</taxon>
        <taxon>Pleurotineae</taxon>
        <taxon>Pleurotaceae</taxon>
        <taxon>Hohenbuehelia</taxon>
    </lineage>
</organism>
<keyword evidence="2" id="KW-1185">Reference proteome</keyword>
<sequence>MHDYLDTESTPHPPITVHSIPQMIKKIRLSPWPPLHKYARYRYTNDSGSLNLDGIRTSSPFYTLRFATPLHSCEHPIHITAGGSCLQPPKTPLKIAIHHHYQRFSILQPHNQGAG</sequence>
<reference evidence="2" key="1">
    <citation type="submission" date="2024-06" db="EMBL/GenBank/DDBJ databases">
        <title>Multi-omics analyses provide insights into the biosynthesis of the anticancer antibiotic pleurotin in Hohenbuehelia grisea.</title>
        <authorList>
            <person name="Weaver J.A."/>
            <person name="Alberti F."/>
        </authorList>
    </citation>
    <scope>NUCLEOTIDE SEQUENCE [LARGE SCALE GENOMIC DNA]</scope>
    <source>
        <strain evidence="2">T-177</strain>
    </source>
</reference>
<accession>A0ABR3JWH2</accession>
<evidence type="ECO:0000313" key="2">
    <source>
        <dbReference type="Proteomes" id="UP001556367"/>
    </source>
</evidence>
<gene>
    <name evidence="1" type="ORF">HGRIS_011902</name>
</gene>
<dbReference type="Proteomes" id="UP001556367">
    <property type="component" value="Unassembled WGS sequence"/>
</dbReference>
<proteinExistence type="predicted"/>